<accession>A0A1G2CIS8</accession>
<evidence type="ECO:0000313" key="3">
    <source>
        <dbReference type="Proteomes" id="UP000178348"/>
    </source>
</evidence>
<sequence length="249" mass="28758">MLNKKICIFVDGENLRHTIGDLFPNFARTDYLPRADWGKFFDWIAKEIAGQDADRVRTYWYVVQNIDYSPFELNSARKDKVLLKRLLLRDNRMAAAITKATPEKLNGLMEEMANVLQENQDAMEKRFTGWTNLQDTIARKYMAIEFRRAGYIRYDLFEKSLGNEKAVDVKLATDLIKLKDIYDIAVIVSGDQDYVPAVETIKDFGKRTVNIAFQTENGHLLPGGAKRLNEITDWSVQIKYSDLKLYLGL</sequence>
<evidence type="ECO:0000259" key="1">
    <source>
        <dbReference type="Pfam" id="PF01936"/>
    </source>
</evidence>
<comment type="caution">
    <text evidence="2">The sequence shown here is derived from an EMBL/GenBank/DDBJ whole genome shotgun (WGS) entry which is preliminary data.</text>
</comment>
<dbReference type="GO" id="GO:0004540">
    <property type="term" value="F:RNA nuclease activity"/>
    <property type="evidence" value="ECO:0007669"/>
    <property type="project" value="InterPro"/>
</dbReference>
<organism evidence="2 3">
    <name type="scientific">Candidatus Liptonbacteria bacterium RIFCSPLOWO2_01_FULL_53_13</name>
    <dbReference type="NCBI Taxonomy" id="1798651"/>
    <lineage>
        <taxon>Bacteria</taxon>
        <taxon>Candidatus Liptoniibacteriota</taxon>
    </lineage>
</organism>
<reference evidence="2 3" key="1">
    <citation type="journal article" date="2016" name="Nat. Commun.">
        <title>Thousands of microbial genomes shed light on interconnected biogeochemical processes in an aquifer system.</title>
        <authorList>
            <person name="Anantharaman K."/>
            <person name="Brown C.T."/>
            <person name="Hug L.A."/>
            <person name="Sharon I."/>
            <person name="Castelle C.J."/>
            <person name="Probst A.J."/>
            <person name="Thomas B.C."/>
            <person name="Singh A."/>
            <person name="Wilkins M.J."/>
            <person name="Karaoz U."/>
            <person name="Brodie E.L."/>
            <person name="Williams K.H."/>
            <person name="Hubbard S.S."/>
            <person name="Banfield J.F."/>
        </authorList>
    </citation>
    <scope>NUCLEOTIDE SEQUENCE [LARGE SCALE GENOMIC DNA]</scope>
</reference>
<dbReference type="EMBL" id="MHLB01000043">
    <property type="protein sequence ID" value="OGZ01293.1"/>
    <property type="molecule type" value="Genomic_DNA"/>
</dbReference>
<evidence type="ECO:0000313" key="2">
    <source>
        <dbReference type="EMBL" id="OGZ01293.1"/>
    </source>
</evidence>
<name>A0A1G2CIS8_9BACT</name>
<protein>
    <recommendedName>
        <fullName evidence="1">NYN domain-containing protein</fullName>
    </recommendedName>
</protein>
<proteinExistence type="predicted"/>
<dbReference type="PANTHER" id="PTHR35458">
    <property type="entry name" value="SLR0755 PROTEIN"/>
    <property type="match status" value="1"/>
</dbReference>
<dbReference type="AlphaFoldDB" id="A0A1G2CIS8"/>
<dbReference type="Gene3D" id="3.40.50.1010">
    <property type="entry name" value="5'-nuclease"/>
    <property type="match status" value="1"/>
</dbReference>
<dbReference type="InterPro" id="IPR047140">
    <property type="entry name" value="LabA"/>
</dbReference>
<feature type="domain" description="NYN" evidence="1">
    <location>
        <begin position="141"/>
        <end position="214"/>
    </location>
</feature>
<dbReference type="InterPro" id="IPR021139">
    <property type="entry name" value="NYN"/>
</dbReference>
<dbReference type="Proteomes" id="UP000178348">
    <property type="component" value="Unassembled WGS sequence"/>
</dbReference>
<dbReference type="Pfam" id="PF01936">
    <property type="entry name" value="NYN"/>
    <property type="match status" value="1"/>
</dbReference>
<gene>
    <name evidence="2" type="ORF">A2946_02910</name>
</gene>
<dbReference type="PANTHER" id="PTHR35458:SF8">
    <property type="entry name" value="SLR0650 PROTEIN"/>
    <property type="match status" value="1"/>
</dbReference>